<dbReference type="EMBL" id="UARG01000017">
    <property type="protein sequence ID" value="SQA78396.1"/>
    <property type="molecule type" value="Genomic_DNA"/>
</dbReference>
<dbReference type="InterPro" id="IPR038670">
    <property type="entry name" value="HslJ-like_sf"/>
</dbReference>
<evidence type="ECO:0000313" key="2">
    <source>
        <dbReference type="EMBL" id="SQA78396.1"/>
    </source>
</evidence>
<evidence type="ECO:0000313" key="3">
    <source>
        <dbReference type="Proteomes" id="UP000249891"/>
    </source>
</evidence>
<organism evidence="2 3">
    <name type="scientific">Capnocytophaga ochracea</name>
    <dbReference type="NCBI Taxonomy" id="1018"/>
    <lineage>
        <taxon>Bacteria</taxon>
        <taxon>Pseudomonadati</taxon>
        <taxon>Bacteroidota</taxon>
        <taxon>Flavobacteriia</taxon>
        <taxon>Flavobacteriales</taxon>
        <taxon>Flavobacteriaceae</taxon>
        <taxon>Capnocytophaga</taxon>
    </lineage>
</organism>
<dbReference type="RefSeq" id="WP_128092116.1">
    <property type="nucleotide sequence ID" value="NZ_UARG01000017.1"/>
</dbReference>
<proteinExistence type="predicted"/>
<dbReference type="AlphaFoldDB" id="A0A2X2RB17"/>
<accession>A0A2X2RB17</accession>
<name>A0A2X2RB17_CAPOC</name>
<dbReference type="Pfam" id="PF03724">
    <property type="entry name" value="META"/>
    <property type="match status" value="1"/>
</dbReference>
<sequence>MEIKTFLALLLLVIVGCSCSKTDKDTDTILYGTWKLIGIQGQDGKMREPNPTEKECPKCFTITFRKNNTLEGKSSSNDIIASYILNTKEATLTIPYIGGTEVMENEDGNIFRECLIGTTHYVVDNNKVTITNNKQQSLSLKKINAL</sequence>
<dbReference type="InterPro" id="IPR005184">
    <property type="entry name" value="DUF306_Meta_HslJ"/>
</dbReference>
<dbReference type="PROSITE" id="PS51257">
    <property type="entry name" value="PROKAR_LIPOPROTEIN"/>
    <property type="match status" value="1"/>
</dbReference>
<reference evidence="2 3" key="1">
    <citation type="submission" date="2018-06" db="EMBL/GenBank/DDBJ databases">
        <authorList>
            <consortium name="Pathogen Informatics"/>
            <person name="Doyle S."/>
        </authorList>
    </citation>
    <scope>NUCLEOTIDE SEQUENCE [LARGE SCALE GENOMIC DNA]</scope>
    <source>
        <strain evidence="2 3">NCTC11546</strain>
    </source>
</reference>
<dbReference type="Proteomes" id="UP000249891">
    <property type="component" value="Unassembled WGS sequence"/>
</dbReference>
<evidence type="ECO:0000259" key="1">
    <source>
        <dbReference type="Pfam" id="PF03724"/>
    </source>
</evidence>
<feature type="domain" description="DUF306" evidence="1">
    <location>
        <begin position="31"/>
        <end position="137"/>
    </location>
</feature>
<dbReference type="Gene3D" id="2.40.128.270">
    <property type="match status" value="1"/>
</dbReference>
<protein>
    <recommendedName>
        <fullName evidence="1">DUF306 domain-containing protein</fullName>
    </recommendedName>
</protein>
<gene>
    <name evidence="2" type="ORF">NCTC11546_01627</name>
</gene>